<organism evidence="1 2">
    <name type="scientific">Desulfosporosinus acididurans</name>
    <dbReference type="NCBI Taxonomy" id="476652"/>
    <lineage>
        <taxon>Bacteria</taxon>
        <taxon>Bacillati</taxon>
        <taxon>Bacillota</taxon>
        <taxon>Clostridia</taxon>
        <taxon>Eubacteriales</taxon>
        <taxon>Desulfitobacteriaceae</taxon>
        <taxon>Desulfosporosinus</taxon>
    </lineage>
</organism>
<gene>
    <name evidence="1" type="ORF">DEAC_c17380</name>
</gene>
<comment type="caution">
    <text evidence="1">The sequence shown here is derived from an EMBL/GenBank/DDBJ whole genome shotgun (WGS) entry which is preliminary data.</text>
</comment>
<sequence length="66" mass="7684">MQLAAFKAVCDIELGDKVRFASTIIAEVIDIRTLHYLRSGKVEFEFELSHMPGYWFKRGDFVYPIN</sequence>
<evidence type="ECO:0000313" key="1">
    <source>
        <dbReference type="EMBL" id="KLU66339.1"/>
    </source>
</evidence>
<keyword evidence="2" id="KW-1185">Reference proteome</keyword>
<dbReference type="EMBL" id="LDZY01000005">
    <property type="protein sequence ID" value="KLU66339.1"/>
    <property type="molecule type" value="Genomic_DNA"/>
</dbReference>
<dbReference type="AlphaFoldDB" id="A0A0J1FS88"/>
<dbReference type="RefSeq" id="WP_047809611.1">
    <property type="nucleotide sequence ID" value="NZ_LDZY01000005.1"/>
</dbReference>
<name>A0A0J1FS88_9FIRM</name>
<dbReference type="STRING" id="476652.DEAC_c17380"/>
<reference evidence="1 2" key="1">
    <citation type="submission" date="2015-06" db="EMBL/GenBank/DDBJ databases">
        <title>Draft genome of the moderately acidophilic sulfate reducer Candidatus Desulfosporosinus acididurans strain M1.</title>
        <authorList>
            <person name="Poehlein A."/>
            <person name="Petzsch P."/>
            <person name="Johnson B.D."/>
            <person name="Schloemann M."/>
            <person name="Daniel R."/>
            <person name="Muehling M."/>
        </authorList>
    </citation>
    <scope>NUCLEOTIDE SEQUENCE [LARGE SCALE GENOMIC DNA]</scope>
    <source>
        <strain evidence="1 2">M1</strain>
    </source>
</reference>
<accession>A0A0J1FS88</accession>
<dbReference type="Proteomes" id="UP000036356">
    <property type="component" value="Unassembled WGS sequence"/>
</dbReference>
<dbReference type="PATRIC" id="fig|476652.3.peg.1796"/>
<proteinExistence type="predicted"/>
<protein>
    <submittedName>
        <fullName evidence="1">Uncharacterized protein</fullName>
    </submittedName>
</protein>
<evidence type="ECO:0000313" key="2">
    <source>
        <dbReference type="Proteomes" id="UP000036356"/>
    </source>
</evidence>